<organism evidence="2 3">
    <name type="scientific">Hypholoma sublateritium (strain FD-334 SS-4)</name>
    <dbReference type="NCBI Taxonomy" id="945553"/>
    <lineage>
        <taxon>Eukaryota</taxon>
        <taxon>Fungi</taxon>
        <taxon>Dikarya</taxon>
        <taxon>Basidiomycota</taxon>
        <taxon>Agaricomycotina</taxon>
        <taxon>Agaricomycetes</taxon>
        <taxon>Agaricomycetidae</taxon>
        <taxon>Agaricales</taxon>
        <taxon>Agaricineae</taxon>
        <taxon>Strophariaceae</taxon>
        <taxon>Hypholoma</taxon>
    </lineage>
</organism>
<dbReference type="AlphaFoldDB" id="A0A0D2PDM5"/>
<evidence type="ECO:0000256" key="1">
    <source>
        <dbReference type="SAM" id="MobiDB-lite"/>
    </source>
</evidence>
<protein>
    <submittedName>
        <fullName evidence="2">Uncharacterized protein</fullName>
    </submittedName>
</protein>
<reference evidence="3" key="1">
    <citation type="submission" date="2014-04" db="EMBL/GenBank/DDBJ databases">
        <title>Evolutionary Origins and Diversification of the Mycorrhizal Mutualists.</title>
        <authorList>
            <consortium name="DOE Joint Genome Institute"/>
            <consortium name="Mycorrhizal Genomics Consortium"/>
            <person name="Kohler A."/>
            <person name="Kuo A."/>
            <person name="Nagy L.G."/>
            <person name="Floudas D."/>
            <person name="Copeland A."/>
            <person name="Barry K.W."/>
            <person name="Cichocki N."/>
            <person name="Veneault-Fourrey C."/>
            <person name="LaButti K."/>
            <person name="Lindquist E.A."/>
            <person name="Lipzen A."/>
            <person name="Lundell T."/>
            <person name="Morin E."/>
            <person name="Murat C."/>
            <person name="Riley R."/>
            <person name="Ohm R."/>
            <person name="Sun H."/>
            <person name="Tunlid A."/>
            <person name="Henrissat B."/>
            <person name="Grigoriev I.V."/>
            <person name="Hibbett D.S."/>
            <person name="Martin F."/>
        </authorList>
    </citation>
    <scope>NUCLEOTIDE SEQUENCE [LARGE SCALE GENOMIC DNA]</scope>
    <source>
        <strain evidence="3">FD-334 SS-4</strain>
    </source>
</reference>
<accession>A0A0D2PDM5</accession>
<keyword evidence="3" id="KW-1185">Reference proteome</keyword>
<sequence length="431" mass="46588">MKYYFEHQNNFTWDSPPIIAPHPEISYIQEHVLAGQIPINNGVVFVEDNANDFTKAKDTFTLLMGGLTAQNTYPRCGTNTVRQQKGSNQTPSSPSYSLFADNELDVEYSGYGSAPASYDYGLSTSSALSATPSVHGFGSYEGSNEKSVMLPNHIGSPTFRIPPSYDCSFPSASESINTPDLTPYLTPNLTPDLITAPRAFEFRPDSISTRPTYSNTLSYTPSNADDISLKSTAYSSCLIGALGGFLFDEGKPTVDGTHVTQDPGSWLASQGVDAVAIEPADSENTENSTNPQQTCDEQSAWVINSFCEEGIEPYTNKFDHDTGAGPSTGSSVAAAMLDIGQARHGQSRDGETASAPAAQTERRSGKRKAVDELESPQAAKRLRVDPSAQSMGDIMPTTFAEEPAICLDNSFVRQAYLGFQIHLSARDTEWQ</sequence>
<dbReference type="Proteomes" id="UP000054270">
    <property type="component" value="Unassembled WGS sequence"/>
</dbReference>
<name>A0A0D2PDM5_HYPSF</name>
<evidence type="ECO:0000313" key="2">
    <source>
        <dbReference type="EMBL" id="KJA26636.1"/>
    </source>
</evidence>
<feature type="region of interest" description="Disordered" evidence="1">
    <location>
        <begin position="342"/>
        <end position="389"/>
    </location>
</feature>
<proteinExistence type="predicted"/>
<feature type="compositionally biased region" description="Basic and acidic residues" evidence="1">
    <location>
        <begin position="360"/>
        <end position="371"/>
    </location>
</feature>
<gene>
    <name evidence="2" type="ORF">HYPSUDRAFT_36356</name>
</gene>
<dbReference type="EMBL" id="KN817527">
    <property type="protein sequence ID" value="KJA26636.1"/>
    <property type="molecule type" value="Genomic_DNA"/>
</dbReference>
<evidence type="ECO:0000313" key="3">
    <source>
        <dbReference type="Proteomes" id="UP000054270"/>
    </source>
</evidence>